<reference evidence="1 2" key="1">
    <citation type="journal article" date="2015" name="Sci. Rep.">
        <title>Genome of the facultative scuticociliatosis pathogen Pseudocohnilembus persalinus provides insight into its virulence through horizontal gene transfer.</title>
        <authorList>
            <person name="Xiong J."/>
            <person name="Wang G."/>
            <person name="Cheng J."/>
            <person name="Tian M."/>
            <person name="Pan X."/>
            <person name="Warren A."/>
            <person name="Jiang C."/>
            <person name="Yuan D."/>
            <person name="Miao W."/>
        </authorList>
    </citation>
    <scope>NUCLEOTIDE SEQUENCE [LARGE SCALE GENOMIC DNA]</scope>
    <source>
        <strain evidence="1">36N120E</strain>
    </source>
</reference>
<evidence type="ECO:0000313" key="1">
    <source>
        <dbReference type="EMBL" id="KRX07884.1"/>
    </source>
</evidence>
<proteinExistence type="predicted"/>
<name>A0A0V0R037_PSEPJ</name>
<dbReference type="EMBL" id="LDAU01000078">
    <property type="protein sequence ID" value="KRX07884.1"/>
    <property type="molecule type" value="Genomic_DNA"/>
</dbReference>
<accession>A0A0V0R037</accession>
<comment type="caution">
    <text evidence="1">The sequence shown here is derived from an EMBL/GenBank/DDBJ whole genome shotgun (WGS) entry which is preliminary data.</text>
</comment>
<keyword evidence="2" id="KW-1185">Reference proteome</keyword>
<dbReference type="AlphaFoldDB" id="A0A0V0R037"/>
<gene>
    <name evidence="1" type="ORF">PPERSA_10272</name>
</gene>
<protein>
    <submittedName>
        <fullName evidence="1">Uncharacterized protein</fullName>
    </submittedName>
</protein>
<evidence type="ECO:0000313" key="2">
    <source>
        <dbReference type="Proteomes" id="UP000054937"/>
    </source>
</evidence>
<dbReference type="InParanoid" id="A0A0V0R037"/>
<dbReference type="Proteomes" id="UP000054937">
    <property type="component" value="Unassembled WGS sequence"/>
</dbReference>
<sequence length="110" mass="13105">MEKRIGISWWAKILPFLYINFQKNTNNLYFSGGKRTLRNQPFKSFDLRKRVGFGYYRASHYQIESPFPPPYKQNFAFLIMPAEFQPLVQRNGNTPDLATEKKESFNQIYL</sequence>
<organism evidence="1 2">
    <name type="scientific">Pseudocohnilembus persalinus</name>
    <name type="common">Ciliate</name>
    <dbReference type="NCBI Taxonomy" id="266149"/>
    <lineage>
        <taxon>Eukaryota</taxon>
        <taxon>Sar</taxon>
        <taxon>Alveolata</taxon>
        <taxon>Ciliophora</taxon>
        <taxon>Intramacronucleata</taxon>
        <taxon>Oligohymenophorea</taxon>
        <taxon>Scuticociliatia</taxon>
        <taxon>Philasterida</taxon>
        <taxon>Pseudocohnilembidae</taxon>
        <taxon>Pseudocohnilembus</taxon>
    </lineage>
</organism>